<dbReference type="AlphaFoldDB" id="A0A6L5HU53"/>
<dbReference type="RefSeq" id="WP_153374143.1">
    <property type="nucleotide sequence ID" value="NZ_WIVU01000028.1"/>
</dbReference>
<proteinExistence type="predicted"/>
<name>A0A6L5HU53_9PSED</name>
<sequence length="86" mass="9692">MIPAYHRPEAPVNQSWPQGPAYKTSLVGAANSAKSIADLHWQQFFRAGRAIRQLIGLALTNNRDLRQAALNVDAYRALYRTQRSEL</sequence>
<dbReference type="EMBL" id="WIVU01000028">
    <property type="protein sequence ID" value="MQU06916.1"/>
    <property type="molecule type" value="Genomic_DNA"/>
</dbReference>
<reference evidence="1 2" key="1">
    <citation type="submission" date="2019-10" db="EMBL/GenBank/DDBJ databases">
        <title>Evaluation of single-gene subtyping targets for Pseudomonas.</title>
        <authorList>
            <person name="Reichler S.J."/>
            <person name="Orsi R.H."/>
            <person name="Wiedmann M."/>
            <person name="Martin N.H."/>
            <person name="Murphy S.I."/>
        </authorList>
    </citation>
    <scope>NUCLEOTIDE SEQUENCE [LARGE SCALE GENOMIC DNA]</scope>
    <source>
        <strain evidence="1 2">FSL R10-1637</strain>
    </source>
</reference>
<protein>
    <submittedName>
        <fullName evidence="1">Uncharacterized protein</fullName>
    </submittedName>
</protein>
<accession>A0A6L5HU53</accession>
<organism evidence="1 2">
    <name type="scientific">Pseudomonas helleri</name>
    <dbReference type="NCBI Taxonomy" id="1608996"/>
    <lineage>
        <taxon>Bacteria</taxon>
        <taxon>Pseudomonadati</taxon>
        <taxon>Pseudomonadota</taxon>
        <taxon>Gammaproteobacteria</taxon>
        <taxon>Pseudomonadales</taxon>
        <taxon>Pseudomonadaceae</taxon>
        <taxon>Pseudomonas</taxon>
    </lineage>
</organism>
<dbReference type="SUPFAM" id="SSF56954">
    <property type="entry name" value="Outer membrane efflux proteins (OEP)"/>
    <property type="match status" value="1"/>
</dbReference>
<dbReference type="Gene3D" id="1.20.1600.10">
    <property type="entry name" value="Outer membrane efflux proteins (OEP)"/>
    <property type="match status" value="1"/>
</dbReference>
<dbReference type="Proteomes" id="UP000478064">
    <property type="component" value="Unassembled WGS sequence"/>
</dbReference>
<evidence type="ECO:0000313" key="2">
    <source>
        <dbReference type="Proteomes" id="UP000478064"/>
    </source>
</evidence>
<comment type="caution">
    <text evidence="1">The sequence shown here is derived from an EMBL/GenBank/DDBJ whole genome shotgun (WGS) entry which is preliminary data.</text>
</comment>
<evidence type="ECO:0000313" key="1">
    <source>
        <dbReference type="EMBL" id="MQU06916.1"/>
    </source>
</evidence>
<gene>
    <name evidence="1" type="ORF">GHO27_14570</name>
</gene>